<gene>
    <name evidence="1" type="ORF">A6R68_03416</name>
</gene>
<dbReference type="Proteomes" id="UP000092124">
    <property type="component" value="Unassembled WGS sequence"/>
</dbReference>
<evidence type="ECO:0000313" key="2">
    <source>
        <dbReference type="Proteomes" id="UP000092124"/>
    </source>
</evidence>
<keyword evidence="2" id="KW-1185">Reference proteome</keyword>
<organism evidence="1 2">
    <name type="scientific">Neotoma lepida</name>
    <name type="common">Desert woodrat</name>
    <dbReference type="NCBI Taxonomy" id="56216"/>
    <lineage>
        <taxon>Eukaryota</taxon>
        <taxon>Metazoa</taxon>
        <taxon>Chordata</taxon>
        <taxon>Craniata</taxon>
        <taxon>Vertebrata</taxon>
        <taxon>Euteleostomi</taxon>
        <taxon>Mammalia</taxon>
        <taxon>Eutheria</taxon>
        <taxon>Euarchontoglires</taxon>
        <taxon>Glires</taxon>
        <taxon>Rodentia</taxon>
        <taxon>Myomorpha</taxon>
        <taxon>Muroidea</taxon>
        <taxon>Cricetidae</taxon>
        <taxon>Neotominae</taxon>
        <taxon>Neotoma</taxon>
    </lineage>
</organism>
<evidence type="ECO:0000313" key="1">
    <source>
        <dbReference type="EMBL" id="OBS68044.1"/>
    </source>
</evidence>
<dbReference type="AlphaFoldDB" id="A0A1A6GQ96"/>
<sequence>MMSVFLTITSFTFRGGRD</sequence>
<name>A0A1A6GQ96_NEOLE</name>
<comment type="caution">
    <text evidence="1">The sequence shown here is derived from an EMBL/GenBank/DDBJ whole genome shotgun (WGS) entry which is preliminary data.</text>
</comment>
<protein>
    <submittedName>
        <fullName evidence="1">Uncharacterized protein</fullName>
    </submittedName>
</protein>
<accession>A0A1A6GQ96</accession>
<proteinExistence type="predicted"/>
<dbReference type="EMBL" id="LZPO01076216">
    <property type="protein sequence ID" value="OBS68044.1"/>
    <property type="molecule type" value="Genomic_DNA"/>
</dbReference>
<reference evidence="1 2" key="1">
    <citation type="submission" date="2016-06" db="EMBL/GenBank/DDBJ databases">
        <title>The Draft Genome Sequence and Annotation of the Desert Woodrat Neotoma lepida.</title>
        <authorList>
            <person name="Campbell M."/>
            <person name="Oakeson K.F."/>
            <person name="Yandell M."/>
            <person name="Halpert J.R."/>
            <person name="Dearing D."/>
        </authorList>
    </citation>
    <scope>NUCLEOTIDE SEQUENCE [LARGE SCALE GENOMIC DNA]</scope>
    <source>
        <strain evidence="1">417</strain>
        <tissue evidence="1">Liver</tissue>
    </source>
</reference>